<evidence type="ECO:0000313" key="2">
    <source>
        <dbReference type="Proteomes" id="UP000000759"/>
    </source>
</evidence>
<protein>
    <submittedName>
        <fullName evidence="1">Uncharacterized protein</fullName>
    </submittedName>
</protein>
<dbReference type="PaxDb" id="2850-Phatr49759"/>
<dbReference type="GeneID" id="7198442"/>
<dbReference type="HOGENOM" id="CLU_421803_0_0_1"/>
<accession>B7GBT3</accession>
<organism evidence="1 2">
    <name type="scientific">Phaeodactylum tricornutum (strain CCAP 1055/1)</name>
    <dbReference type="NCBI Taxonomy" id="556484"/>
    <lineage>
        <taxon>Eukaryota</taxon>
        <taxon>Sar</taxon>
        <taxon>Stramenopiles</taxon>
        <taxon>Ochrophyta</taxon>
        <taxon>Bacillariophyta</taxon>
        <taxon>Bacillariophyceae</taxon>
        <taxon>Bacillariophycidae</taxon>
        <taxon>Naviculales</taxon>
        <taxon>Phaeodactylaceae</taxon>
        <taxon>Phaeodactylum</taxon>
    </lineage>
</organism>
<reference evidence="2" key="2">
    <citation type="submission" date="2008-08" db="EMBL/GenBank/DDBJ databases">
        <authorList>
            <consortium name="Diatom Consortium"/>
            <person name="Grigoriev I."/>
            <person name="Grimwood J."/>
            <person name="Kuo A."/>
            <person name="Otillar R.P."/>
            <person name="Salamov A."/>
            <person name="Detter J.C."/>
            <person name="Lindquist E."/>
            <person name="Shapiro H."/>
            <person name="Lucas S."/>
            <person name="Glavina del Rio T."/>
            <person name="Pitluck S."/>
            <person name="Rokhsar D."/>
            <person name="Bowler C."/>
        </authorList>
    </citation>
    <scope>GENOME REANNOTATION</scope>
    <source>
        <strain evidence="2">CCAP 1055/1</strain>
    </source>
</reference>
<sequence length="650" mass="67981">MLEGRIVTVNSKCGFIKTRCRSSENAGRKATGQGSSWPVYRLASCSESHHPCEISGGYHYLSLSLSLICARIAMVHFRFPRAHSVACWLLGAACLLATTDVSDAAVSITEHRHLRSLQEGTCPRETLVPSDEGQDCDMVDLVCPLETECPIWDGTACVDTVVESVCVCVDNVWSCNVPNCAPCDGQPSECPEENLQLSDMSGPCDITDDIVCPFDAGQCDVWDGQACVPQDIVTDCFCSGGMWTCALPSCVPCDPPTGATDVSCPEPELGENEGECAAEGLVCPLLAGECDAWNGQACVPEEVVTSCFCSAELEWICAVPRCPPCGPPITPTTECPGKPLQEADILGECDVPEGVSCPFNAGSCDVWDGKGCIAEDVITSCSCEGGEWICAMPGCAPCEPPIDSDSCPAELLQEADVNGPCDAEGLDCPFNAGQCEVWNGEACEMQDVTTSCFCEENEWICAVPDCVPCEPPTNAKPCPAEGLPSSAVSQPCKSEGSECPLNVNTCDVWNGTACVPQDTEAMCVCAELAWTCAIPDCVPCAAESLPGQSDLEPSGEPSVSPTGTVFPDTMPPSIVASDVDGEVPSNSPNGALDSSLSLLPTAVASTLDPTAVSETGSNIESFSSSSRKASYAKLLGTAVMALGWSLAICS</sequence>
<dbReference type="OMA" id="EWICAVP"/>
<dbReference type="EMBL" id="CM000626">
    <property type="protein sequence ID" value="EEC43901.1"/>
    <property type="molecule type" value="Genomic_DNA"/>
</dbReference>
<keyword evidence="2" id="KW-1185">Reference proteome</keyword>
<dbReference type="Proteomes" id="UP000000759">
    <property type="component" value="Chromosome 24"/>
</dbReference>
<proteinExistence type="predicted"/>
<reference evidence="1 2" key="1">
    <citation type="journal article" date="2008" name="Nature">
        <title>The Phaeodactylum genome reveals the evolutionary history of diatom genomes.</title>
        <authorList>
            <person name="Bowler C."/>
            <person name="Allen A.E."/>
            <person name="Badger J.H."/>
            <person name="Grimwood J."/>
            <person name="Jabbari K."/>
            <person name="Kuo A."/>
            <person name="Maheswari U."/>
            <person name="Martens C."/>
            <person name="Maumus F."/>
            <person name="Otillar R.P."/>
            <person name="Rayko E."/>
            <person name="Salamov A."/>
            <person name="Vandepoele K."/>
            <person name="Beszteri B."/>
            <person name="Gruber A."/>
            <person name="Heijde M."/>
            <person name="Katinka M."/>
            <person name="Mock T."/>
            <person name="Valentin K."/>
            <person name="Verret F."/>
            <person name="Berges J.A."/>
            <person name="Brownlee C."/>
            <person name="Cadoret J.P."/>
            <person name="Chiovitti A."/>
            <person name="Choi C.J."/>
            <person name="Coesel S."/>
            <person name="De Martino A."/>
            <person name="Detter J.C."/>
            <person name="Durkin C."/>
            <person name="Falciatore A."/>
            <person name="Fournet J."/>
            <person name="Haruta M."/>
            <person name="Huysman M.J."/>
            <person name="Jenkins B.D."/>
            <person name="Jiroutova K."/>
            <person name="Jorgensen R.E."/>
            <person name="Joubert Y."/>
            <person name="Kaplan A."/>
            <person name="Kroger N."/>
            <person name="Kroth P.G."/>
            <person name="La Roche J."/>
            <person name="Lindquist E."/>
            <person name="Lommer M."/>
            <person name="Martin-Jezequel V."/>
            <person name="Lopez P.J."/>
            <person name="Lucas S."/>
            <person name="Mangogna M."/>
            <person name="McGinnis K."/>
            <person name="Medlin L.K."/>
            <person name="Montsant A."/>
            <person name="Oudot-Le Secq M.P."/>
            <person name="Napoli C."/>
            <person name="Obornik M."/>
            <person name="Parker M.S."/>
            <person name="Petit J.L."/>
            <person name="Porcel B.M."/>
            <person name="Poulsen N."/>
            <person name="Robison M."/>
            <person name="Rychlewski L."/>
            <person name="Rynearson T.A."/>
            <person name="Schmutz J."/>
            <person name="Shapiro H."/>
            <person name="Siaut M."/>
            <person name="Stanley M."/>
            <person name="Sussman M.R."/>
            <person name="Taylor A.R."/>
            <person name="Vardi A."/>
            <person name="von Dassow P."/>
            <person name="Vyverman W."/>
            <person name="Willis A."/>
            <person name="Wyrwicz L.S."/>
            <person name="Rokhsar D.S."/>
            <person name="Weissenbach J."/>
            <person name="Armbrust E.V."/>
            <person name="Green B.R."/>
            <person name="Van de Peer Y."/>
            <person name="Grigoriev I.V."/>
        </authorList>
    </citation>
    <scope>NUCLEOTIDE SEQUENCE [LARGE SCALE GENOMIC DNA]</scope>
    <source>
        <strain evidence="1 2">CCAP 1055/1</strain>
    </source>
</reference>
<dbReference type="KEGG" id="pti:PHATRDRAFT_49759"/>
<evidence type="ECO:0000313" key="1">
    <source>
        <dbReference type="EMBL" id="EEC43901.1"/>
    </source>
</evidence>
<dbReference type="RefSeq" id="XP_002184502.1">
    <property type="nucleotide sequence ID" value="XM_002184466.1"/>
</dbReference>
<gene>
    <name evidence="1" type="ORF">PHATRDRAFT_49759</name>
</gene>
<dbReference type="AlphaFoldDB" id="B7GBT3"/>
<name>B7GBT3_PHATC</name>
<dbReference type="InParanoid" id="B7GBT3"/>